<evidence type="ECO:0000256" key="6">
    <source>
        <dbReference type="SAM" id="Phobius"/>
    </source>
</evidence>
<feature type="transmembrane region" description="Helical" evidence="6">
    <location>
        <begin position="114"/>
        <end position="139"/>
    </location>
</feature>
<dbReference type="Proteomes" id="UP001296967">
    <property type="component" value="Unassembled WGS sequence"/>
</dbReference>
<dbReference type="InterPro" id="IPR051401">
    <property type="entry name" value="GtrA_CellWall_Glycosyl"/>
</dbReference>
<comment type="similarity">
    <text evidence="2">Belongs to the GtrA family.</text>
</comment>
<keyword evidence="5 6" id="KW-0472">Membrane</keyword>
<feature type="transmembrane region" description="Helical" evidence="6">
    <location>
        <begin position="46"/>
        <end position="67"/>
    </location>
</feature>
<dbReference type="InterPro" id="IPR007267">
    <property type="entry name" value="GtrA_DPMS_TM"/>
</dbReference>
<comment type="caution">
    <text evidence="8">The sequence shown here is derived from an EMBL/GenBank/DDBJ whole genome shotgun (WGS) entry which is preliminary data.</text>
</comment>
<dbReference type="AlphaFoldDB" id="A0AAJ0XEJ9"/>
<evidence type="ECO:0000256" key="5">
    <source>
        <dbReference type="ARBA" id="ARBA00023136"/>
    </source>
</evidence>
<comment type="subcellular location">
    <subcellularLocation>
        <location evidence="1">Membrane</location>
        <topology evidence="1">Multi-pass membrane protein</topology>
    </subcellularLocation>
</comment>
<evidence type="ECO:0000313" key="8">
    <source>
        <dbReference type="EMBL" id="MBK5929446.1"/>
    </source>
</evidence>
<reference evidence="8" key="2">
    <citation type="journal article" date="2020" name="Microorganisms">
        <title>Osmotic Adaptation and Compatible Solute Biosynthesis of Phototrophic Bacteria as Revealed from Genome Analyses.</title>
        <authorList>
            <person name="Imhoff J.F."/>
            <person name="Rahn T."/>
            <person name="Kunzel S."/>
            <person name="Keller A."/>
            <person name="Neulinger S.C."/>
        </authorList>
    </citation>
    <scope>NUCLEOTIDE SEQUENCE</scope>
    <source>
        <strain evidence="8">DSM 4395</strain>
    </source>
</reference>
<accession>A0AAJ0XEJ9</accession>
<evidence type="ECO:0000256" key="2">
    <source>
        <dbReference type="ARBA" id="ARBA00009399"/>
    </source>
</evidence>
<name>A0AAJ0XEJ9_HALSE</name>
<gene>
    <name evidence="8" type="ORF">CCR82_02570</name>
</gene>
<feature type="domain" description="GtrA/DPMS transmembrane" evidence="7">
    <location>
        <begin position="48"/>
        <end position="166"/>
    </location>
</feature>
<dbReference type="PANTHER" id="PTHR38459:SF1">
    <property type="entry name" value="PROPHAGE BACTOPRENOL-LINKED GLUCOSE TRANSLOCASE HOMOLOG"/>
    <property type="match status" value="1"/>
</dbReference>
<dbReference type="PANTHER" id="PTHR38459">
    <property type="entry name" value="PROPHAGE BACTOPRENOL-LINKED GLUCOSE TRANSLOCASE HOMOLOG"/>
    <property type="match status" value="1"/>
</dbReference>
<dbReference type="GO" id="GO:0005886">
    <property type="term" value="C:plasma membrane"/>
    <property type="evidence" value="ECO:0007669"/>
    <property type="project" value="TreeGrafter"/>
</dbReference>
<keyword evidence="9" id="KW-1185">Reference proteome</keyword>
<feature type="transmembrane region" description="Helical" evidence="6">
    <location>
        <begin position="145"/>
        <end position="166"/>
    </location>
</feature>
<feature type="transmembrane region" description="Helical" evidence="6">
    <location>
        <begin position="73"/>
        <end position="93"/>
    </location>
</feature>
<keyword evidence="3 6" id="KW-0812">Transmembrane</keyword>
<proteinExistence type="inferred from homology"/>
<evidence type="ECO:0000256" key="1">
    <source>
        <dbReference type="ARBA" id="ARBA00004141"/>
    </source>
</evidence>
<dbReference type="GO" id="GO:0000271">
    <property type="term" value="P:polysaccharide biosynthetic process"/>
    <property type="evidence" value="ECO:0007669"/>
    <property type="project" value="InterPro"/>
</dbReference>
<sequence length="171" mass="18934">MRFADSVTAVSWSQISVNERITFILDDLHSCILGEMTMTEALSRQIWRFGLVGSLGFAVDALVLTWLVRVGDWGVYESRWLSFALAVTVTWGLNRRFTFGQQASRNRSREYGRYAAVQGLGALINLGVYAAVLMIWPVLAAWPVLPLAAGSGVAMLFNFVGARYFAYVPSA</sequence>
<evidence type="ECO:0000313" key="9">
    <source>
        <dbReference type="Proteomes" id="UP001296967"/>
    </source>
</evidence>
<dbReference type="EMBL" id="NHSF01000015">
    <property type="protein sequence ID" value="MBK5929446.1"/>
    <property type="molecule type" value="Genomic_DNA"/>
</dbReference>
<organism evidence="8 9">
    <name type="scientific">Halochromatium salexigens</name>
    <name type="common">Chromatium salexigens</name>
    <dbReference type="NCBI Taxonomy" id="49447"/>
    <lineage>
        <taxon>Bacteria</taxon>
        <taxon>Pseudomonadati</taxon>
        <taxon>Pseudomonadota</taxon>
        <taxon>Gammaproteobacteria</taxon>
        <taxon>Chromatiales</taxon>
        <taxon>Chromatiaceae</taxon>
        <taxon>Halochromatium</taxon>
    </lineage>
</organism>
<protein>
    <recommendedName>
        <fullName evidence="7">GtrA/DPMS transmembrane domain-containing protein</fullName>
    </recommendedName>
</protein>
<evidence type="ECO:0000256" key="3">
    <source>
        <dbReference type="ARBA" id="ARBA00022692"/>
    </source>
</evidence>
<reference evidence="8" key="1">
    <citation type="submission" date="2017-05" db="EMBL/GenBank/DDBJ databases">
        <authorList>
            <person name="Imhoff J.F."/>
            <person name="Rahn T."/>
            <person name="Kuenzel S."/>
            <person name="Neulinger S.C."/>
        </authorList>
    </citation>
    <scope>NUCLEOTIDE SEQUENCE</scope>
    <source>
        <strain evidence="8">DSM 4395</strain>
    </source>
</reference>
<keyword evidence="4 6" id="KW-1133">Transmembrane helix</keyword>
<evidence type="ECO:0000259" key="7">
    <source>
        <dbReference type="Pfam" id="PF04138"/>
    </source>
</evidence>
<dbReference type="Pfam" id="PF04138">
    <property type="entry name" value="GtrA_DPMS_TM"/>
    <property type="match status" value="1"/>
</dbReference>
<evidence type="ECO:0000256" key="4">
    <source>
        <dbReference type="ARBA" id="ARBA00022989"/>
    </source>
</evidence>